<dbReference type="Proteomes" id="UP000053105">
    <property type="component" value="Unassembled WGS sequence"/>
</dbReference>
<name>A0A0N1ITC3_9HYME</name>
<evidence type="ECO:0000313" key="3">
    <source>
        <dbReference type="Proteomes" id="UP000053105"/>
    </source>
</evidence>
<dbReference type="EMBL" id="KQ435831">
    <property type="protein sequence ID" value="KOX71694.1"/>
    <property type="molecule type" value="Genomic_DNA"/>
</dbReference>
<keyword evidence="1" id="KW-0812">Transmembrane</keyword>
<dbReference type="AlphaFoldDB" id="A0A0N1ITC3"/>
<protein>
    <submittedName>
        <fullName evidence="2">Uncharacterized protein</fullName>
    </submittedName>
</protein>
<keyword evidence="3" id="KW-1185">Reference proteome</keyword>
<keyword evidence="1" id="KW-1133">Transmembrane helix</keyword>
<accession>A0A0N1ITC3</accession>
<sequence length="140" mass="15895">MKFNLFSTCIVITFMGTFRPESLRIWITHPRNRRNIQSDLLVFTLLSVVTVGLVTVCLLALNSSWPDSTPMVPMRQRETLPSHSPFLFSETGNFQLDLRVRTNYAHELNVSVLEETISLEIPLVQNVPLKGPTAQHSDKS</sequence>
<keyword evidence="1" id="KW-0472">Membrane</keyword>
<dbReference type="STRING" id="166423.A0A0N1ITC3"/>
<evidence type="ECO:0000313" key="2">
    <source>
        <dbReference type="EMBL" id="KOX71694.1"/>
    </source>
</evidence>
<proteinExistence type="predicted"/>
<feature type="transmembrane region" description="Helical" evidence="1">
    <location>
        <begin position="40"/>
        <end position="61"/>
    </location>
</feature>
<gene>
    <name evidence="2" type="ORF">WN51_03405</name>
</gene>
<organism evidence="2 3">
    <name type="scientific">Melipona quadrifasciata</name>
    <dbReference type="NCBI Taxonomy" id="166423"/>
    <lineage>
        <taxon>Eukaryota</taxon>
        <taxon>Metazoa</taxon>
        <taxon>Ecdysozoa</taxon>
        <taxon>Arthropoda</taxon>
        <taxon>Hexapoda</taxon>
        <taxon>Insecta</taxon>
        <taxon>Pterygota</taxon>
        <taxon>Neoptera</taxon>
        <taxon>Endopterygota</taxon>
        <taxon>Hymenoptera</taxon>
        <taxon>Apocrita</taxon>
        <taxon>Aculeata</taxon>
        <taxon>Apoidea</taxon>
        <taxon>Anthophila</taxon>
        <taxon>Apidae</taxon>
        <taxon>Melipona</taxon>
    </lineage>
</organism>
<reference evidence="2 3" key="1">
    <citation type="submission" date="2015-07" db="EMBL/GenBank/DDBJ databases">
        <title>The genome of Melipona quadrifasciata.</title>
        <authorList>
            <person name="Pan H."/>
            <person name="Kapheim K."/>
        </authorList>
    </citation>
    <scope>NUCLEOTIDE SEQUENCE [LARGE SCALE GENOMIC DNA]</scope>
    <source>
        <strain evidence="2">0111107301</strain>
        <tissue evidence="2">Whole body</tissue>
    </source>
</reference>
<dbReference type="OrthoDB" id="273089at2759"/>
<evidence type="ECO:0000256" key="1">
    <source>
        <dbReference type="SAM" id="Phobius"/>
    </source>
</evidence>